<comment type="caution">
    <text evidence="2">The sequence shown here is derived from an EMBL/GenBank/DDBJ whole genome shotgun (WGS) entry which is preliminary data.</text>
</comment>
<reference evidence="2 3" key="1">
    <citation type="submission" date="2017-09" db="EMBL/GenBank/DDBJ databases">
        <title>Large-scale bioinformatics analysis of Bacillus genomes uncovers conserved roles of natural products in bacterial physiology.</title>
        <authorList>
            <consortium name="Agbiome Team Llc"/>
            <person name="Bleich R.M."/>
            <person name="Grubbs K.J."/>
            <person name="Santa Maria K.C."/>
            <person name="Allen S.E."/>
            <person name="Farag S."/>
            <person name="Shank E.A."/>
            <person name="Bowers A."/>
        </authorList>
    </citation>
    <scope>NUCLEOTIDE SEQUENCE [LARGE SCALE GENOMIC DNA]</scope>
    <source>
        <strain evidence="2 3">AFS070861</strain>
    </source>
</reference>
<keyword evidence="1" id="KW-1133">Transmembrane helix</keyword>
<evidence type="ECO:0008006" key="4">
    <source>
        <dbReference type="Google" id="ProtNLM"/>
    </source>
</evidence>
<sequence length="101" mass="11799">MYCNKMESRKVVCIMSSAVLFFGSIALFYFLVMIPIQYLYLQGLHEKKEKTGLSQRELYEKMSFGEEQLHFHVQGNPFNIPSAFVAYMILKVKGRKKASQY</sequence>
<dbReference type="Proteomes" id="UP000224386">
    <property type="component" value="Unassembled WGS sequence"/>
</dbReference>
<evidence type="ECO:0000313" key="3">
    <source>
        <dbReference type="Proteomes" id="UP000224386"/>
    </source>
</evidence>
<evidence type="ECO:0000256" key="1">
    <source>
        <dbReference type="SAM" id="Phobius"/>
    </source>
</evidence>
<dbReference type="Pfam" id="PF13133">
    <property type="entry name" value="DUF3949"/>
    <property type="match status" value="1"/>
</dbReference>
<dbReference type="InterPro" id="IPR025032">
    <property type="entry name" value="DUF3949"/>
</dbReference>
<dbReference type="AlphaFoldDB" id="A0A2B2M541"/>
<protein>
    <recommendedName>
        <fullName evidence="4">DUF3949 domain-containing protein</fullName>
    </recommendedName>
</protein>
<organism evidence="2 3">
    <name type="scientific">Bacillus cereus</name>
    <dbReference type="NCBI Taxonomy" id="1396"/>
    <lineage>
        <taxon>Bacteria</taxon>
        <taxon>Bacillati</taxon>
        <taxon>Bacillota</taxon>
        <taxon>Bacilli</taxon>
        <taxon>Bacillales</taxon>
        <taxon>Bacillaceae</taxon>
        <taxon>Bacillus</taxon>
        <taxon>Bacillus cereus group</taxon>
    </lineage>
</organism>
<keyword evidence="1" id="KW-0812">Transmembrane</keyword>
<name>A0A2B2M541_BACCE</name>
<feature type="transmembrane region" description="Helical" evidence="1">
    <location>
        <begin position="12"/>
        <end position="40"/>
    </location>
</feature>
<accession>A0A2B2M541</accession>
<dbReference type="EMBL" id="NVAP01000005">
    <property type="protein sequence ID" value="PFQ52177.1"/>
    <property type="molecule type" value="Genomic_DNA"/>
</dbReference>
<gene>
    <name evidence="2" type="ORF">COK05_02975</name>
</gene>
<keyword evidence="1" id="KW-0472">Membrane</keyword>
<evidence type="ECO:0000313" key="2">
    <source>
        <dbReference type="EMBL" id="PFQ52177.1"/>
    </source>
</evidence>
<proteinExistence type="predicted"/>